<comment type="caution">
    <text evidence="2">The sequence shown here is derived from an EMBL/GenBank/DDBJ whole genome shotgun (WGS) entry which is preliminary data.</text>
</comment>
<sequence>MELRTGTRVIALFGVAVEDGVVMMDFLIKYSRKSTDIVESVIQVALLRVRPIIMTTATTILALIPILISTGTGSEIMKPIAAPIVGGMVTATVLNLILVPVFFTWIFQGRLKKEGSMENEEE</sequence>
<dbReference type="EMBL" id="BARU01021920">
    <property type="protein sequence ID" value="GAH50841.1"/>
    <property type="molecule type" value="Genomic_DNA"/>
</dbReference>
<gene>
    <name evidence="2" type="ORF">S03H2_35796</name>
</gene>
<evidence type="ECO:0000313" key="2">
    <source>
        <dbReference type="EMBL" id="GAH50841.1"/>
    </source>
</evidence>
<dbReference type="GO" id="GO:0042910">
    <property type="term" value="F:xenobiotic transmembrane transporter activity"/>
    <property type="evidence" value="ECO:0007669"/>
    <property type="project" value="TreeGrafter"/>
</dbReference>
<proteinExistence type="predicted"/>
<evidence type="ECO:0008006" key="3">
    <source>
        <dbReference type="Google" id="ProtNLM"/>
    </source>
</evidence>
<dbReference type="Pfam" id="PF00873">
    <property type="entry name" value="ACR_tran"/>
    <property type="match status" value="1"/>
</dbReference>
<evidence type="ECO:0000256" key="1">
    <source>
        <dbReference type="SAM" id="Phobius"/>
    </source>
</evidence>
<feature type="transmembrane region" description="Helical" evidence="1">
    <location>
        <begin position="80"/>
        <end position="107"/>
    </location>
</feature>
<keyword evidence="1" id="KW-0472">Membrane</keyword>
<accession>X1FYU3</accession>
<organism evidence="2">
    <name type="scientific">marine sediment metagenome</name>
    <dbReference type="NCBI Taxonomy" id="412755"/>
    <lineage>
        <taxon>unclassified sequences</taxon>
        <taxon>metagenomes</taxon>
        <taxon>ecological metagenomes</taxon>
    </lineage>
</organism>
<dbReference type="PANTHER" id="PTHR32063:SF19">
    <property type="entry name" value="CATION EFFLUX SYSTEM PROTEIN CUSA"/>
    <property type="match status" value="1"/>
</dbReference>
<keyword evidence="1" id="KW-1133">Transmembrane helix</keyword>
<keyword evidence="1" id="KW-0812">Transmembrane</keyword>
<feature type="transmembrane region" description="Helical" evidence="1">
    <location>
        <begin position="49"/>
        <end position="68"/>
    </location>
</feature>
<reference evidence="2" key="1">
    <citation type="journal article" date="2014" name="Front. Microbiol.">
        <title>High frequency of phylogenetically diverse reductive dehalogenase-homologous genes in deep subseafloor sedimentary metagenomes.</title>
        <authorList>
            <person name="Kawai M."/>
            <person name="Futagami T."/>
            <person name="Toyoda A."/>
            <person name="Takaki Y."/>
            <person name="Nishi S."/>
            <person name="Hori S."/>
            <person name="Arai W."/>
            <person name="Tsubouchi T."/>
            <person name="Morono Y."/>
            <person name="Uchiyama I."/>
            <person name="Ito T."/>
            <person name="Fujiyama A."/>
            <person name="Inagaki F."/>
            <person name="Takami H."/>
        </authorList>
    </citation>
    <scope>NUCLEOTIDE SEQUENCE</scope>
    <source>
        <strain evidence="2">Expedition CK06-06</strain>
    </source>
</reference>
<protein>
    <recommendedName>
        <fullName evidence="3">Acriflavin resistance protein</fullName>
    </recommendedName>
</protein>
<dbReference type="InterPro" id="IPR001036">
    <property type="entry name" value="Acrflvin-R"/>
</dbReference>
<dbReference type="SUPFAM" id="SSF82866">
    <property type="entry name" value="Multidrug efflux transporter AcrB transmembrane domain"/>
    <property type="match status" value="1"/>
</dbReference>
<dbReference type="PANTHER" id="PTHR32063">
    <property type="match status" value="1"/>
</dbReference>
<dbReference type="GO" id="GO:0005886">
    <property type="term" value="C:plasma membrane"/>
    <property type="evidence" value="ECO:0007669"/>
    <property type="project" value="TreeGrafter"/>
</dbReference>
<name>X1FYU3_9ZZZZ</name>
<dbReference type="AlphaFoldDB" id="X1FYU3"/>
<dbReference type="Gene3D" id="1.20.1640.10">
    <property type="entry name" value="Multidrug efflux transporter AcrB transmembrane domain"/>
    <property type="match status" value="1"/>
</dbReference>